<evidence type="ECO:0000256" key="1">
    <source>
        <dbReference type="ARBA" id="ARBA00001946"/>
    </source>
</evidence>
<keyword evidence="4" id="KW-0460">Magnesium</keyword>
<dbReference type="InterPro" id="IPR033129">
    <property type="entry name" value="PEPCASE_His_AS"/>
</dbReference>
<feature type="active site" evidence="8">
    <location>
        <position position="283"/>
    </location>
</feature>
<dbReference type="NCBIfam" id="NF000584">
    <property type="entry name" value="PRK00009.1"/>
    <property type="match status" value="1"/>
</dbReference>
<evidence type="ECO:0000313" key="10">
    <source>
        <dbReference type="EMBL" id="KAL3762536.1"/>
    </source>
</evidence>
<dbReference type="GO" id="GO:0015977">
    <property type="term" value="P:carbon fixation"/>
    <property type="evidence" value="ECO:0007669"/>
    <property type="project" value="UniProtKB-KW"/>
</dbReference>
<dbReference type="AlphaFoldDB" id="A0ABD3MIA4"/>
<dbReference type="HAMAP" id="MF_00595">
    <property type="entry name" value="PEPcase_type1"/>
    <property type="match status" value="1"/>
</dbReference>
<dbReference type="PANTHER" id="PTHR30523">
    <property type="entry name" value="PHOSPHOENOLPYRUVATE CARBOXYLASE"/>
    <property type="match status" value="1"/>
</dbReference>
<dbReference type="InterPro" id="IPR022805">
    <property type="entry name" value="PEP_COase_bac/pln-type"/>
</dbReference>
<dbReference type="Pfam" id="PF00311">
    <property type="entry name" value="PEPcase"/>
    <property type="match status" value="1"/>
</dbReference>
<dbReference type="PROSITE" id="PS00393">
    <property type="entry name" value="PEPCASE_2"/>
    <property type="match status" value="1"/>
</dbReference>
<dbReference type="Gene3D" id="1.20.1440.90">
    <property type="entry name" value="Phosphoenolpyruvate/pyruvate domain"/>
    <property type="match status" value="1"/>
</dbReference>
<evidence type="ECO:0000256" key="2">
    <source>
        <dbReference type="ARBA" id="ARBA00008346"/>
    </source>
</evidence>
<evidence type="ECO:0000256" key="3">
    <source>
        <dbReference type="ARBA" id="ARBA00012305"/>
    </source>
</evidence>
<feature type="active site" evidence="9">
    <location>
        <position position="722"/>
    </location>
</feature>
<dbReference type="InterPro" id="IPR018129">
    <property type="entry name" value="PEP_COase_Lys_AS"/>
</dbReference>
<comment type="similarity">
    <text evidence="2">Belongs to the PEPCase type 1 family.</text>
</comment>
<evidence type="ECO:0000256" key="9">
    <source>
        <dbReference type="PROSITE-ProRule" id="PRU10112"/>
    </source>
</evidence>
<keyword evidence="5" id="KW-0456">Lyase</keyword>
<dbReference type="PROSITE" id="PS00781">
    <property type="entry name" value="PEPCASE_1"/>
    <property type="match status" value="1"/>
</dbReference>
<evidence type="ECO:0000256" key="5">
    <source>
        <dbReference type="ARBA" id="ARBA00023239"/>
    </source>
</evidence>
<dbReference type="Proteomes" id="UP001530293">
    <property type="component" value="Unassembled WGS sequence"/>
</dbReference>
<dbReference type="GO" id="GO:0008964">
    <property type="term" value="F:phosphoenolpyruvate carboxylase activity"/>
    <property type="evidence" value="ECO:0007669"/>
    <property type="project" value="UniProtKB-EC"/>
</dbReference>
<keyword evidence="11" id="KW-1185">Reference proteome</keyword>
<comment type="caution">
    <text evidence="10">The sequence shown here is derived from an EMBL/GenBank/DDBJ whole genome shotgun (WGS) entry which is preliminary data.</text>
</comment>
<organism evidence="10 11">
    <name type="scientific">Discostella pseudostelligera</name>
    <dbReference type="NCBI Taxonomy" id="259834"/>
    <lineage>
        <taxon>Eukaryota</taxon>
        <taxon>Sar</taxon>
        <taxon>Stramenopiles</taxon>
        <taxon>Ochrophyta</taxon>
        <taxon>Bacillariophyta</taxon>
        <taxon>Coscinodiscophyceae</taxon>
        <taxon>Thalassiosirophycidae</taxon>
        <taxon>Stephanodiscales</taxon>
        <taxon>Stephanodiscaceae</taxon>
        <taxon>Discostella</taxon>
    </lineage>
</organism>
<comment type="cofactor">
    <cofactor evidence="1">
        <name>Mg(2+)</name>
        <dbReference type="ChEBI" id="CHEBI:18420"/>
    </cofactor>
</comment>
<dbReference type="EC" id="4.1.1.31" evidence="3"/>
<proteinExistence type="inferred from homology"/>
<reference evidence="10 11" key="1">
    <citation type="submission" date="2024-10" db="EMBL/GenBank/DDBJ databases">
        <title>Updated reference genomes for cyclostephanoid diatoms.</title>
        <authorList>
            <person name="Roberts W.R."/>
            <person name="Alverson A.J."/>
        </authorList>
    </citation>
    <scope>NUCLEOTIDE SEQUENCE [LARGE SCALE GENOMIC DNA]</scope>
    <source>
        <strain evidence="10 11">AJA232-27</strain>
    </source>
</reference>
<dbReference type="EMBL" id="JALLBG020000134">
    <property type="protein sequence ID" value="KAL3762536.1"/>
    <property type="molecule type" value="Genomic_DNA"/>
</dbReference>
<evidence type="ECO:0000313" key="11">
    <source>
        <dbReference type="Proteomes" id="UP001530293"/>
    </source>
</evidence>
<keyword evidence="6" id="KW-0120">Carbon dioxide fixation</keyword>
<protein>
    <recommendedName>
        <fullName evidence="3">phosphoenolpyruvate carboxylase</fullName>
        <ecNumber evidence="3">4.1.1.31</ecNumber>
    </recommendedName>
</protein>
<dbReference type="InterPro" id="IPR015813">
    <property type="entry name" value="Pyrv/PenolPyrv_kinase-like_dom"/>
</dbReference>
<evidence type="ECO:0000256" key="6">
    <source>
        <dbReference type="ARBA" id="ARBA00023300"/>
    </source>
</evidence>
<dbReference type="InterPro" id="IPR021135">
    <property type="entry name" value="PEP_COase"/>
</dbReference>
<evidence type="ECO:0000256" key="7">
    <source>
        <dbReference type="ARBA" id="ARBA00048995"/>
    </source>
</evidence>
<sequence length="1068" mass="118257">MVVSCLSSTYSSDKIGRRISIPTLSIIMRFNISLLLAIIATSSPLPSSSSSAAGFSPLALFSKPSSSSVAKSTIYSTTASNDLLERTARGGDADEAASSSVVVSASSESTPSLTQPLCEAPDLDSIADAPLIADIEMLSNMLADVVKRENPVVYDLYTTFRKLGMDRAANPNDVASMESFEAMKKLAYDISPRDALGVMKTFSIALNLVNAAEVHHRMRAVRETDKKAEQDHVGPLPMVEDSIRGTMEILLEKDQVSGRGGVDPEKIFEKLITQKCEIVLTAHPTEVNRKTIIRKYRNISELLAYLERPDLHPFERAEALNSLRGIIAAIWGSDEIRRVKPTVQKEAAGGNAVIESVLWDAVPLYLRKLDAQCRITLGKKLPVDTAPIKFASWIGGDRDGNPNCTPEVTLEVVTHQRLRAAKLFLNELNQLYSDLAISSRFSKDLEKLAASVKKSDDIREKYRRVIGHLRKRLVRTVKDCEAKLHHMNDYTLFTSTELAFGALEGWEDVEPIVKAEELMAPLKVIYDSLVSTGFELVADGHVSDVIRRVAVFGLTLVPLDIREESTKHTLALDAITRHLGIGSYKEWDEAARLNWLQSELNNRRPLFRIRDIEANAIGLDADARKTLMVFKVASELEAESLGAYVISQANTASDVLAVMLLQKQFGMTAANGKLMRVVPLFETLDDLANSPVQLETLFRITNYVGAINGKQEVMVGYSDSAKDAGRLAACWAQYTAQEEMAKIADKYGIELTFFHGKGGTVGRGGNPALYRAVLSHPPNTINGRFRVTEQGEMIGQNFGSIEIAQRSIDIYTAALLRESFVEHVEPKQEWRDQMERISDVSCAAYRKTVRDDPKFVSYFRQATPELELGRLNIGSRPSKRNPKGGVESLRAIPWTFAWAQTRMHLSAWLGVGAGLSSGTEEDKAVLREMYEEWPWFREIISLISMLISKTDFSITKNYDELLVDPELMSLGDDFRVKLVETRQAVIDVSGTQDISGPHVQLMRASSTIRNPYVDSINVVQAEILKVLRSMPDDDSPDLTPELKAIKDIRTDALLLTIKGIAQGMKNSG</sequence>
<comment type="catalytic activity">
    <reaction evidence="7">
        <text>oxaloacetate + phosphate = phosphoenolpyruvate + hydrogencarbonate</text>
        <dbReference type="Rhea" id="RHEA:28370"/>
        <dbReference type="ChEBI" id="CHEBI:16452"/>
        <dbReference type="ChEBI" id="CHEBI:17544"/>
        <dbReference type="ChEBI" id="CHEBI:43474"/>
        <dbReference type="ChEBI" id="CHEBI:58702"/>
        <dbReference type="EC" id="4.1.1.31"/>
    </reaction>
</comment>
<evidence type="ECO:0000256" key="4">
    <source>
        <dbReference type="ARBA" id="ARBA00022842"/>
    </source>
</evidence>
<evidence type="ECO:0000256" key="8">
    <source>
        <dbReference type="PROSITE-ProRule" id="PRU10111"/>
    </source>
</evidence>
<name>A0ABD3MIA4_9STRA</name>
<accession>A0ABD3MIA4</accession>
<gene>
    <name evidence="10" type="ORF">ACHAWU_002408</name>
</gene>
<dbReference type="PRINTS" id="PR00150">
    <property type="entry name" value="PEPCARBXLASE"/>
</dbReference>
<dbReference type="SUPFAM" id="SSF51621">
    <property type="entry name" value="Phosphoenolpyruvate/pyruvate domain"/>
    <property type="match status" value="1"/>
</dbReference>
<dbReference type="PANTHER" id="PTHR30523:SF6">
    <property type="entry name" value="PHOSPHOENOLPYRUVATE CARBOXYLASE"/>
    <property type="match status" value="1"/>
</dbReference>